<dbReference type="PANTHER" id="PTHR42807:SF1">
    <property type="entry name" value="GLUTARYL-COA DEHYDROGENASE, MITOCHONDRIAL"/>
    <property type="match status" value="1"/>
</dbReference>
<comment type="cofactor">
    <cofactor evidence="1 7">
        <name>FAD</name>
        <dbReference type="ChEBI" id="CHEBI:57692"/>
    </cofactor>
</comment>
<dbReference type="InterPro" id="IPR009100">
    <property type="entry name" value="AcylCoA_DH/oxidase_NM_dom_sf"/>
</dbReference>
<name>A0A7W9LQR5_9ACTN</name>
<dbReference type="FunFam" id="1.10.540.10:FF:000026">
    <property type="entry name" value="Acyl-CoA dehydrogenase medium chain"/>
    <property type="match status" value="1"/>
</dbReference>
<dbReference type="InterPro" id="IPR013786">
    <property type="entry name" value="AcylCoA_DH/ox_N"/>
</dbReference>
<evidence type="ECO:0000259" key="9">
    <source>
        <dbReference type="Pfam" id="PF00441"/>
    </source>
</evidence>
<dbReference type="PANTHER" id="PTHR42807">
    <property type="entry name" value="GLUTARYL-COA DEHYDROGENASE, MITOCHONDRIAL"/>
    <property type="match status" value="1"/>
</dbReference>
<evidence type="ECO:0000256" key="2">
    <source>
        <dbReference type="ARBA" id="ARBA00009347"/>
    </source>
</evidence>
<proteinExistence type="inferred from homology"/>
<evidence type="ECO:0000256" key="4">
    <source>
        <dbReference type="ARBA" id="ARBA00022827"/>
    </source>
</evidence>
<keyword evidence="3 7" id="KW-0285">Flavoprotein</keyword>
<dbReference type="SUPFAM" id="SSF56645">
    <property type="entry name" value="Acyl-CoA dehydrogenase NM domain-like"/>
    <property type="match status" value="1"/>
</dbReference>
<dbReference type="InterPro" id="IPR009075">
    <property type="entry name" value="AcylCo_DH/oxidase_C"/>
</dbReference>
<evidence type="ECO:0000256" key="7">
    <source>
        <dbReference type="RuleBase" id="RU362125"/>
    </source>
</evidence>
<dbReference type="SUPFAM" id="SSF47203">
    <property type="entry name" value="Acyl-CoA dehydrogenase C-terminal domain-like"/>
    <property type="match status" value="1"/>
</dbReference>
<comment type="caution">
    <text evidence="12">The sequence shown here is derived from an EMBL/GenBank/DDBJ whole genome shotgun (WGS) entry which is preliminary data.</text>
</comment>
<dbReference type="Pfam" id="PF00441">
    <property type="entry name" value="Acyl-CoA_dh_1"/>
    <property type="match status" value="1"/>
</dbReference>
<evidence type="ECO:0000259" key="11">
    <source>
        <dbReference type="Pfam" id="PF02771"/>
    </source>
</evidence>
<evidence type="ECO:0000313" key="13">
    <source>
        <dbReference type="Proteomes" id="UP000590647"/>
    </source>
</evidence>
<dbReference type="InterPro" id="IPR046373">
    <property type="entry name" value="Acyl-CoA_Oxase/DH_mid-dom_sf"/>
</dbReference>
<feature type="domain" description="Acyl-CoA dehydrogenase/oxidase N-terminal" evidence="11">
    <location>
        <begin position="18"/>
        <end position="129"/>
    </location>
</feature>
<feature type="domain" description="Acyl-CoA oxidase/dehydrogenase middle" evidence="10">
    <location>
        <begin position="133"/>
        <end position="235"/>
    </location>
</feature>
<evidence type="ECO:0000256" key="8">
    <source>
        <dbReference type="SAM" id="MobiDB-lite"/>
    </source>
</evidence>
<evidence type="ECO:0000256" key="3">
    <source>
        <dbReference type="ARBA" id="ARBA00022630"/>
    </source>
</evidence>
<dbReference type="Gene3D" id="1.10.540.10">
    <property type="entry name" value="Acyl-CoA dehydrogenase/oxidase, N-terminal domain"/>
    <property type="match status" value="1"/>
</dbReference>
<dbReference type="Proteomes" id="UP000590647">
    <property type="component" value="Unassembled WGS sequence"/>
</dbReference>
<dbReference type="GO" id="GO:0000062">
    <property type="term" value="F:fatty-acyl-CoA binding"/>
    <property type="evidence" value="ECO:0007669"/>
    <property type="project" value="TreeGrafter"/>
</dbReference>
<dbReference type="InterPro" id="IPR052033">
    <property type="entry name" value="Glutaryl-CoA_DH_mitochondrial"/>
</dbReference>
<dbReference type="InterPro" id="IPR036250">
    <property type="entry name" value="AcylCo_DH-like_C"/>
</dbReference>
<dbReference type="GO" id="GO:0033539">
    <property type="term" value="P:fatty acid beta-oxidation using acyl-CoA dehydrogenase"/>
    <property type="evidence" value="ECO:0007669"/>
    <property type="project" value="TreeGrafter"/>
</dbReference>
<dbReference type="GO" id="GO:0004361">
    <property type="term" value="F:glutaryl-CoA dehydrogenase activity"/>
    <property type="evidence" value="ECO:0007669"/>
    <property type="project" value="UniProtKB-EC"/>
</dbReference>
<dbReference type="GO" id="GO:0046949">
    <property type="term" value="P:fatty-acyl-CoA biosynthetic process"/>
    <property type="evidence" value="ECO:0007669"/>
    <property type="project" value="TreeGrafter"/>
</dbReference>
<dbReference type="EC" id="1.3.8.6" evidence="12"/>
<keyword evidence="5" id="KW-0809">Transit peptide</keyword>
<reference evidence="12 13" key="1">
    <citation type="submission" date="2020-08" db="EMBL/GenBank/DDBJ databases">
        <title>Sequencing the genomes of 1000 actinobacteria strains.</title>
        <authorList>
            <person name="Klenk H.-P."/>
        </authorList>
    </citation>
    <scope>NUCLEOTIDE SEQUENCE [LARGE SCALE GENOMIC DNA]</scope>
    <source>
        <strain evidence="12 13">DSM 40084</strain>
    </source>
</reference>
<keyword evidence="6 7" id="KW-0560">Oxidoreductase</keyword>
<dbReference type="AlphaFoldDB" id="A0A7W9LQR5"/>
<protein>
    <submittedName>
        <fullName evidence="12">Glutaryl-CoA dehydrogenase</fullName>
        <ecNumber evidence="12">1.3.8.6</ecNumber>
    </submittedName>
</protein>
<dbReference type="InterPro" id="IPR037069">
    <property type="entry name" value="AcylCoA_DH/ox_N_sf"/>
</dbReference>
<dbReference type="Pfam" id="PF02771">
    <property type="entry name" value="Acyl-CoA_dh_N"/>
    <property type="match status" value="1"/>
</dbReference>
<feature type="domain" description="Acyl-CoA dehydrogenase/oxidase C-terminal" evidence="9">
    <location>
        <begin position="248"/>
        <end position="394"/>
    </location>
</feature>
<evidence type="ECO:0000256" key="6">
    <source>
        <dbReference type="ARBA" id="ARBA00023002"/>
    </source>
</evidence>
<dbReference type="InterPro" id="IPR006091">
    <property type="entry name" value="Acyl-CoA_Oxase/DH_mid-dom"/>
</dbReference>
<keyword evidence="4 7" id="KW-0274">FAD</keyword>
<accession>A0A7W9LQR5</accession>
<evidence type="ECO:0000256" key="5">
    <source>
        <dbReference type="ARBA" id="ARBA00022946"/>
    </source>
</evidence>
<evidence type="ECO:0000313" key="12">
    <source>
        <dbReference type="EMBL" id="MBB5792685.1"/>
    </source>
</evidence>
<dbReference type="GO" id="GO:0050660">
    <property type="term" value="F:flavin adenine dinucleotide binding"/>
    <property type="evidence" value="ECO:0007669"/>
    <property type="project" value="InterPro"/>
</dbReference>
<gene>
    <name evidence="12" type="ORF">HDA41_000649</name>
</gene>
<evidence type="ECO:0000259" key="10">
    <source>
        <dbReference type="Pfam" id="PF02770"/>
    </source>
</evidence>
<dbReference type="Gene3D" id="1.20.140.10">
    <property type="entry name" value="Butyryl-CoA Dehydrogenase, subunit A, domain 3"/>
    <property type="match status" value="1"/>
</dbReference>
<comment type="similarity">
    <text evidence="2 7">Belongs to the acyl-CoA dehydrogenase family.</text>
</comment>
<dbReference type="Pfam" id="PF02770">
    <property type="entry name" value="Acyl-CoA_dh_M"/>
    <property type="match status" value="1"/>
</dbReference>
<organism evidence="12 13">
    <name type="scientific">Streptomyces caelestis</name>
    <dbReference type="NCBI Taxonomy" id="36816"/>
    <lineage>
        <taxon>Bacteria</taxon>
        <taxon>Bacillati</taxon>
        <taxon>Actinomycetota</taxon>
        <taxon>Actinomycetes</taxon>
        <taxon>Kitasatosporales</taxon>
        <taxon>Streptomycetaceae</taxon>
        <taxon>Streptomyces</taxon>
    </lineage>
</organism>
<feature type="region of interest" description="Disordered" evidence="8">
    <location>
        <begin position="136"/>
        <end position="169"/>
    </location>
</feature>
<keyword evidence="13" id="KW-1185">Reference proteome</keyword>
<dbReference type="EMBL" id="JACHNE010000001">
    <property type="protein sequence ID" value="MBB5792685.1"/>
    <property type="molecule type" value="Genomic_DNA"/>
</dbReference>
<sequence length="401" mass="42841">MPHLNPVDALDLDSELDDDERLIRDTVAAFVRDHVNDHVAGWFEAGTFPTHELAPVIGKLGLFGMHLDGYGCAGASAAAYGVACRELEAADSGLRSFVSVQGSLVMFPIHRYGSEEQKQEWLPRLASGEAVGCFGLTEPDQGSDPGGMRTVAKRDGGGTSRSSEAESGGDWILNGTKMWITNGSIADVAVVWARTEDGIRGFLVPKGTPGFTTSEIHSKLSLRASVTAELHLEDVRLPSSAVLPGVTGLRGPLSCLSEARFGILCGVVGAARTCYLSALDYSTTREQFGRPLAGFQLTQRKLAGMQVGLVHSQLLALRLSKLKDAGRLRPEHVSLGKLANVRAALDIARDARTILGANGITTEYPVLRHANNLETVLTYEGTEEIHTLVVGESVTGHAAYR</sequence>
<evidence type="ECO:0000256" key="1">
    <source>
        <dbReference type="ARBA" id="ARBA00001974"/>
    </source>
</evidence>
<dbReference type="Gene3D" id="2.40.110.10">
    <property type="entry name" value="Butyryl-CoA Dehydrogenase, subunit A, domain 2"/>
    <property type="match status" value="1"/>
</dbReference>
<dbReference type="RefSeq" id="WP_184980431.1">
    <property type="nucleotide sequence ID" value="NZ_JACHNE010000001.1"/>
</dbReference>